<evidence type="ECO:0000256" key="11">
    <source>
        <dbReference type="PIRNR" id="PIRNR006118"/>
    </source>
</evidence>
<dbReference type="Proteomes" id="UP000198883">
    <property type="component" value="Unassembled WGS sequence"/>
</dbReference>
<evidence type="ECO:0000313" key="16">
    <source>
        <dbReference type="Proteomes" id="UP000198883"/>
    </source>
</evidence>
<comment type="subunit">
    <text evidence="4 11">Homotetramer.</text>
</comment>
<evidence type="ECO:0000313" key="17">
    <source>
        <dbReference type="Proteomes" id="UP001224812"/>
    </source>
</evidence>
<dbReference type="CDD" id="cd01630">
    <property type="entry name" value="HAD_KDO-like"/>
    <property type="match status" value="1"/>
</dbReference>
<dbReference type="RefSeq" id="WP_090923061.1">
    <property type="nucleotide sequence ID" value="NZ_CP016180.1"/>
</dbReference>
<dbReference type="Proteomes" id="UP001224812">
    <property type="component" value="Unassembled WGS sequence"/>
</dbReference>
<feature type="binding site" evidence="12">
    <location>
        <position position="106"/>
    </location>
    <ligand>
        <name>Mg(2+)</name>
        <dbReference type="ChEBI" id="CHEBI:18420"/>
    </ligand>
</feature>
<dbReference type="InterPro" id="IPR010023">
    <property type="entry name" value="KdsC_fam"/>
</dbReference>
<comment type="similarity">
    <text evidence="3 11">Belongs to the KdsC family.</text>
</comment>
<dbReference type="SFLD" id="SFLDS00003">
    <property type="entry name" value="Haloacid_Dehalogenase"/>
    <property type="match status" value="1"/>
</dbReference>
<dbReference type="GO" id="GO:0009103">
    <property type="term" value="P:lipopolysaccharide biosynthetic process"/>
    <property type="evidence" value="ECO:0007669"/>
    <property type="project" value="UniProtKB-UniRule"/>
</dbReference>
<evidence type="ECO:0000313" key="13">
    <source>
        <dbReference type="EMBL" id="MDP8084892.1"/>
    </source>
</evidence>
<dbReference type="PANTHER" id="PTHR21485:SF3">
    <property type="entry name" value="N-ACYLNEURAMINATE CYTIDYLYLTRANSFERASE"/>
    <property type="match status" value="1"/>
</dbReference>
<evidence type="ECO:0000256" key="5">
    <source>
        <dbReference type="ARBA" id="ARBA00013066"/>
    </source>
</evidence>
<evidence type="ECO:0000256" key="9">
    <source>
        <dbReference type="ARBA" id="ARBA00022842"/>
    </source>
</evidence>
<dbReference type="GeneID" id="83545529"/>
<dbReference type="EMBL" id="JASAYT010000003">
    <property type="protein sequence ID" value="MDP8174093.1"/>
    <property type="molecule type" value="Genomic_DNA"/>
</dbReference>
<comment type="catalytic activity">
    <reaction evidence="1 11">
        <text>3-deoxy-alpha-D-manno-2-octulosonate-8-phosphate + H2O = 3-deoxy-alpha-D-manno-oct-2-ulosonate + phosphate</text>
        <dbReference type="Rhea" id="RHEA:11500"/>
        <dbReference type="ChEBI" id="CHEBI:15377"/>
        <dbReference type="ChEBI" id="CHEBI:43474"/>
        <dbReference type="ChEBI" id="CHEBI:85985"/>
        <dbReference type="ChEBI" id="CHEBI:85986"/>
        <dbReference type="EC" id="3.1.3.45"/>
    </reaction>
</comment>
<evidence type="ECO:0000256" key="10">
    <source>
        <dbReference type="ARBA" id="ARBA00031051"/>
    </source>
</evidence>
<reference evidence="13 17" key="3">
    <citation type="journal article" date="2023" name="Front. Microbiol.">
        <title>Phylogeography and host specificity of Pasteurellaceae pathogenic to sea-farmed fish in the north-east Atlantic.</title>
        <authorList>
            <person name="Gulla S."/>
            <person name="Colquhoun D.J."/>
            <person name="Olsen A.B."/>
            <person name="Spilsberg B."/>
            <person name="Lagesen K."/>
            <person name="Aakesson C.P."/>
            <person name="Strom S."/>
            <person name="Manji F."/>
            <person name="Birkbeck T.H."/>
            <person name="Nilsen H.K."/>
        </authorList>
    </citation>
    <scope>NUCLEOTIDE SEQUENCE [LARGE SCALE GENOMIC DNA]</scope>
    <source>
        <strain evidence="13 17">VIO11850</strain>
    </source>
</reference>
<dbReference type="GO" id="GO:0019143">
    <property type="term" value="F:3-deoxy-manno-octulosonate-8-phosphatase activity"/>
    <property type="evidence" value="ECO:0007669"/>
    <property type="project" value="UniProtKB-UniRule"/>
</dbReference>
<dbReference type="EMBL" id="FOBN01000026">
    <property type="protein sequence ID" value="SEM58406.1"/>
    <property type="molecule type" value="Genomic_DNA"/>
</dbReference>
<dbReference type="Pfam" id="PF08282">
    <property type="entry name" value="Hydrolase_3"/>
    <property type="match status" value="1"/>
</dbReference>
<protein>
    <recommendedName>
        <fullName evidence="6 11">3-deoxy-D-manno-octulosonate 8-phosphate phosphatase KdsC</fullName>
        <ecNumber evidence="5 11">3.1.3.45</ecNumber>
    </recommendedName>
    <alternativeName>
        <fullName evidence="10 11">KDO 8-P phosphatase</fullName>
    </alternativeName>
</protein>
<dbReference type="NCBIfam" id="TIGR01670">
    <property type="entry name" value="KdsC-phosphatas"/>
    <property type="match status" value="1"/>
</dbReference>
<keyword evidence="11" id="KW-0448">Lipopolysaccharide biosynthesis</keyword>
<feature type="binding site" evidence="12">
    <location>
        <position position="15"/>
    </location>
    <ligand>
        <name>substrate</name>
    </ligand>
</feature>
<dbReference type="SUPFAM" id="SSF56784">
    <property type="entry name" value="HAD-like"/>
    <property type="match status" value="1"/>
</dbReference>
<dbReference type="PIRSF" id="PIRSF006118">
    <property type="entry name" value="KDO8-P_Ptase"/>
    <property type="match status" value="1"/>
</dbReference>
<keyword evidence="8 11" id="KW-0378">Hydrolase</keyword>
<dbReference type="STRING" id="97481.SAMN05444853_12619"/>
<keyword evidence="7 11" id="KW-0479">Metal-binding</keyword>
<evidence type="ECO:0000256" key="8">
    <source>
        <dbReference type="ARBA" id="ARBA00022801"/>
    </source>
</evidence>
<dbReference type="EC" id="3.1.3.45" evidence="5 11"/>
<organism evidence="15 16">
    <name type="scientific">Phocoenobacter skyensis</name>
    <dbReference type="NCBI Taxonomy" id="97481"/>
    <lineage>
        <taxon>Bacteria</taxon>
        <taxon>Pseudomonadati</taxon>
        <taxon>Pseudomonadota</taxon>
        <taxon>Gammaproteobacteria</taxon>
        <taxon>Pasteurellales</taxon>
        <taxon>Pasteurellaceae</taxon>
        <taxon>Phocoenobacter</taxon>
    </lineage>
</organism>
<dbReference type="InterPro" id="IPR050793">
    <property type="entry name" value="CMP-NeuNAc_synthase"/>
</dbReference>
<reference evidence="16" key="2">
    <citation type="submission" date="2016-10" db="EMBL/GenBank/DDBJ databases">
        <authorList>
            <person name="Varghese N."/>
            <person name="Submissions S."/>
        </authorList>
    </citation>
    <scope>NUCLEOTIDE SEQUENCE [LARGE SCALE GENOMIC DNA]</scope>
    <source>
        <strain evidence="16">DSM 24204</strain>
    </source>
</reference>
<comment type="function">
    <text evidence="11">Catalyzes the hydrolysis of 3-deoxy-D-manno-octulosonate 8-phosphate (KDO 8-P) to 3-deoxy-D-manno-octulosonate (KDO) and inorganic phosphate.</text>
</comment>
<evidence type="ECO:0000256" key="1">
    <source>
        <dbReference type="ARBA" id="ARBA00000898"/>
    </source>
</evidence>
<evidence type="ECO:0000313" key="14">
    <source>
        <dbReference type="EMBL" id="MDP8174093.1"/>
    </source>
</evidence>
<accession>A0A1H7ZJ95</accession>
<proteinExistence type="inferred from homology"/>
<gene>
    <name evidence="13" type="ORF">QJT92_02950</name>
    <name evidence="14" type="ORF">QJU97_01280</name>
    <name evidence="15" type="ORF">SAMN05444853_12619</name>
</gene>
<keyword evidence="17" id="KW-1185">Reference proteome</keyword>
<dbReference type="FunFam" id="3.40.50.1000:FF:000029">
    <property type="entry name" value="3-deoxy-D-manno-octulosonate 8-phosphate phosphatase KdsC"/>
    <property type="match status" value="1"/>
</dbReference>
<reference evidence="14" key="4">
    <citation type="journal article" date="2023" name="Front. Microbiol.">
        <title>Phylogeography and host specificity of Pasteurellaceae pathogenic to sea-farmed fish in the north-east Atlantic.</title>
        <authorList>
            <person name="Gulla S."/>
            <person name="Colquhoun D.J."/>
            <person name="Olsen A.B."/>
            <person name="Spilsberg B."/>
            <person name="Lagesen K."/>
            <person name="Aakesson C.P."/>
            <person name="Strom S."/>
            <person name="Manji F."/>
            <person name="Birkbeck T.H."/>
            <person name="Nilsen H.K."/>
        </authorList>
    </citation>
    <scope>NUCLEOTIDE SEQUENCE</scope>
    <source>
        <strain evidence="14">98B1</strain>
    </source>
</reference>
<dbReference type="OrthoDB" id="9805604at2"/>
<dbReference type="EMBL" id="JASAVS010000004">
    <property type="protein sequence ID" value="MDP8084892.1"/>
    <property type="molecule type" value="Genomic_DNA"/>
</dbReference>
<evidence type="ECO:0000256" key="7">
    <source>
        <dbReference type="ARBA" id="ARBA00022723"/>
    </source>
</evidence>
<dbReference type="PANTHER" id="PTHR21485">
    <property type="entry name" value="HAD SUPERFAMILY MEMBERS CMAS AND KDSC"/>
    <property type="match status" value="1"/>
</dbReference>
<evidence type="ECO:0000256" key="4">
    <source>
        <dbReference type="ARBA" id="ARBA00011881"/>
    </source>
</evidence>
<keyword evidence="9 11" id="KW-0460">Magnesium</keyword>
<name>A0A1H7ZJ95_9PAST</name>
<dbReference type="NCBIfam" id="TIGR01662">
    <property type="entry name" value="HAD-SF-IIIA"/>
    <property type="match status" value="1"/>
</dbReference>
<dbReference type="SFLD" id="SFLDG01138">
    <property type="entry name" value="C1.6.2:_Deoxy-d-mannose-octulo"/>
    <property type="match status" value="1"/>
</dbReference>
<dbReference type="Gene3D" id="3.40.50.1000">
    <property type="entry name" value="HAD superfamily/HAD-like"/>
    <property type="match status" value="1"/>
</dbReference>
<feature type="binding site" evidence="12">
    <location>
        <position position="13"/>
    </location>
    <ligand>
        <name>Mg(2+)</name>
        <dbReference type="ChEBI" id="CHEBI:18420"/>
    </ligand>
</feature>
<dbReference type="InterPro" id="IPR023214">
    <property type="entry name" value="HAD_sf"/>
</dbReference>
<dbReference type="Proteomes" id="UP001231736">
    <property type="component" value="Unassembled WGS sequence"/>
</dbReference>
<evidence type="ECO:0000256" key="2">
    <source>
        <dbReference type="ARBA" id="ARBA00001946"/>
    </source>
</evidence>
<dbReference type="AlphaFoldDB" id="A0A1H7ZJ95"/>
<dbReference type="GO" id="GO:0046872">
    <property type="term" value="F:metal ion binding"/>
    <property type="evidence" value="ECO:0007669"/>
    <property type="project" value="UniProtKB-UniRule"/>
</dbReference>
<dbReference type="SFLD" id="SFLDG01136">
    <property type="entry name" value="C1.6:_Phosphoserine_Phosphatas"/>
    <property type="match status" value="1"/>
</dbReference>
<evidence type="ECO:0000256" key="12">
    <source>
        <dbReference type="PIRSR" id="PIRSR006118-2"/>
    </source>
</evidence>
<comment type="cofactor">
    <cofactor evidence="2 11 12">
        <name>Mg(2+)</name>
        <dbReference type="ChEBI" id="CHEBI:18420"/>
    </cofactor>
</comment>
<evidence type="ECO:0000256" key="6">
    <source>
        <dbReference type="ARBA" id="ARBA00020092"/>
    </source>
</evidence>
<evidence type="ECO:0000256" key="3">
    <source>
        <dbReference type="ARBA" id="ARBA00005893"/>
    </source>
</evidence>
<sequence>MKQLTKIKLVISDVDGVLTDGGLYYNEKGEELKKFHVKDGLGIKMLLATGVKVAILSGGDSPLLRKRIEVLKIPYFLLGKMEKRTACLTLIEEAGVTPEETAYIGDDTLDLPAFEVCGLSVAVGDAPEYIQKQADLILKKGGGQGAFRELSDMLLLSQGKEEVYSSAEGFMKVVDQMAQ</sequence>
<reference evidence="15" key="1">
    <citation type="submission" date="2016-10" db="EMBL/GenBank/DDBJ databases">
        <authorList>
            <person name="de Groot N.N."/>
        </authorList>
    </citation>
    <scope>NUCLEOTIDE SEQUENCE [LARGE SCALE GENOMIC DNA]</scope>
    <source>
        <strain evidence="15">DSM 24204</strain>
    </source>
</reference>
<dbReference type="InterPro" id="IPR006549">
    <property type="entry name" value="HAD-SF_hydro_IIIA"/>
</dbReference>
<dbReference type="GO" id="GO:0008781">
    <property type="term" value="F:N-acylneuraminate cytidylyltransferase activity"/>
    <property type="evidence" value="ECO:0007669"/>
    <property type="project" value="TreeGrafter"/>
</dbReference>
<evidence type="ECO:0000313" key="15">
    <source>
        <dbReference type="EMBL" id="SEM58406.1"/>
    </source>
</evidence>
<dbReference type="InterPro" id="IPR036412">
    <property type="entry name" value="HAD-like_sf"/>
</dbReference>